<accession>A0A2T4UCK2</accession>
<dbReference type="EC" id="3.5.1.18" evidence="5"/>
<comment type="caution">
    <text evidence="7">The sequence shown here is derived from an EMBL/GenBank/DDBJ whole genome shotgun (WGS) entry which is preliminary data.</text>
</comment>
<dbReference type="Gene3D" id="3.40.630.10">
    <property type="entry name" value="Zn peptidases"/>
    <property type="match status" value="1"/>
</dbReference>
<reference evidence="7 8" key="1">
    <citation type="submission" date="2018-03" db="EMBL/GenBank/DDBJ databases">
        <title>Aquarubrobacter algicola gen. nov., sp. nov., a novel actinobacterium isolated from shallow eutrophic lake during the end of cyanobacterial harmful algal blooms.</title>
        <authorList>
            <person name="Chun S.J."/>
        </authorList>
    </citation>
    <scope>NUCLEOTIDE SEQUENCE [LARGE SCALE GENOMIC DNA]</scope>
    <source>
        <strain evidence="7 8">Seoho-28</strain>
    </source>
</reference>
<dbReference type="Gene3D" id="3.30.70.360">
    <property type="match status" value="1"/>
</dbReference>
<dbReference type="SUPFAM" id="SSF55031">
    <property type="entry name" value="Bacterial exopeptidase dimerisation domain"/>
    <property type="match status" value="1"/>
</dbReference>
<comment type="cofactor">
    <cofactor evidence="1">
        <name>Zn(2+)</name>
        <dbReference type="ChEBI" id="CHEBI:29105"/>
    </cofactor>
</comment>
<evidence type="ECO:0000256" key="2">
    <source>
        <dbReference type="ARBA" id="ARBA00022723"/>
    </source>
</evidence>
<dbReference type="InterPro" id="IPR002933">
    <property type="entry name" value="Peptidase_M20"/>
</dbReference>
<evidence type="ECO:0000313" key="7">
    <source>
        <dbReference type="EMBL" id="PTL54943.1"/>
    </source>
</evidence>
<dbReference type="GO" id="GO:0009089">
    <property type="term" value="P:lysine biosynthetic process via diaminopimelate"/>
    <property type="evidence" value="ECO:0007669"/>
    <property type="project" value="UniProtKB-UniRule"/>
</dbReference>
<dbReference type="GO" id="GO:0006526">
    <property type="term" value="P:L-arginine biosynthetic process"/>
    <property type="evidence" value="ECO:0007669"/>
    <property type="project" value="TreeGrafter"/>
</dbReference>
<proteinExistence type="predicted"/>
<dbReference type="SUPFAM" id="SSF53187">
    <property type="entry name" value="Zn-dependent exopeptidases"/>
    <property type="match status" value="1"/>
</dbReference>
<dbReference type="EMBL" id="PYYB01000004">
    <property type="protein sequence ID" value="PTL54943.1"/>
    <property type="molecule type" value="Genomic_DNA"/>
</dbReference>
<dbReference type="PANTHER" id="PTHR43808:SF31">
    <property type="entry name" value="N-ACETYL-L-CITRULLINE DEACETYLASE"/>
    <property type="match status" value="1"/>
</dbReference>
<dbReference type="Proteomes" id="UP000240739">
    <property type="component" value="Unassembled WGS sequence"/>
</dbReference>
<evidence type="ECO:0000256" key="5">
    <source>
        <dbReference type="NCBIfam" id="TIGR01900"/>
    </source>
</evidence>
<dbReference type="GO" id="GO:0008777">
    <property type="term" value="F:acetylornithine deacetylase activity"/>
    <property type="evidence" value="ECO:0007669"/>
    <property type="project" value="TreeGrafter"/>
</dbReference>
<dbReference type="PANTHER" id="PTHR43808">
    <property type="entry name" value="ACETYLORNITHINE DEACETYLASE"/>
    <property type="match status" value="1"/>
</dbReference>
<keyword evidence="2" id="KW-0479">Metal-binding</keyword>
<dbReference type="PROSITE" id="PS00758">
    <property type="entry name" value="ARGE_DAPE_CPG2_1"/>
    <property type="match status" value="1"/>
</dbReference>
<sequence>MLHGSSDAELGERLAARLLELIDIPSESRDEAALAAHVLAVLQEGDVPARDAQDTCVIGEPPGPADGPLLLLGGHLDTVPAQDNRPGRRDATAVHGLGASDMLGALAVMIELGRDLAADPARAAAARARVRLLFFGREELPVSESALTPLLEREPGLAEADLVLMMEPTDNQIHAGCLGNVNATWTFHGRSGHSARPWQADSAMTRAARGIVRLDAVDPIRHDFGGLVFTEVASVVRIAGGIADNVIPDRVDAHVNMRYAPGRSAADADALLRSWCSGEDETLEILSNAPSAPVVAVDANPLLERLVAVGGLEIHPKQAWTPVAEFALHGLDAVNFGPGDPSYAHRRDELVTVAALVRCYRTLDALLFGP</sequence>
<organism evidence="7 8">
    <name type="scientific">Paraconexibacter algicola</name>
    <dbReference type="NCBI Taxonomy" id="2133960"/>
    <lineage>
        <taxon>Bacteria</taxon>
        <taxon>Bacillati</taxon>
        <taxon>Actinomycetota</taxon>
        <taxon>Thermoleophilia</taxon>
        <taxon>Solirubrobacterales</taxon>
        <taxon>Paraconexibacteraceae</taxon>
        <taxon>Paraconexibacter</taxon>
    </lineage>
</organism>
<evidence type="ECO:0000256" key="3">
    <source>
        <dbReference type="ARBA" id="ARBA00022801"/>
    </source>
</evidence>
<evidence type="ECO:0000259" key="6">
    <source>
        <dbReference type="Pfam" id="PF07687"/>
    </source>
</evidence>
<keyword evidence="3" id="KW-0378">Hydrolase</keyword>
<dbReference type="NCBIfam" id="TIGR01900">
    <property type="entry name" value="dapE-gram_pos"/>
    <property type="match status" value="1"/>
</dbReference>
<gene>
    <name evidence="7" type="ORF">C7Y72_20440</name>
</gene>
<protein>
    <recommendedName>
        <fullName evidence="5">Succinyl-diaminopimelate desuccinylase</fullName>
        <ecNumber evidence="5">3.5.1.18</ecNumber>
    </recommendedName>
</protein>
<dbReference type="InterPro" id="IPR010174">
    <property type="entry name" value="Succinyl-DAP_deSuclase_DapE"/>
</dbReference>
<dbReference type="GO" id="GO:0046872">
    <property type="term" value="F:metal ion binding"/>
    <property type="evidence" value="ECO:0007669"/>
    <property type="project" value="UniProtKB-KW"/>
</dbReference>
<feature type="domain" description="Peptidase M20 dimerisation" evidence="6">
    <location>
        <begin position="179"/>
        <end position="278"/>
    </location>
</feature>
<dbReference type="Pfam" id="PF01546">
    <property type="entry name" value="Peptidase_M20"/>
    <property type="match status" value="1"/>
</dbReference>
<dbReference type="RefSeq" id="WP_107571044.1">
    <property type="nucleotide sequence ID" value="NZ_PYYB01000004.1"/>
</dbReference>
<evidence type="ECO:0000313" key="8">
    <source>
        <dbReference type="Proteomes" id="UP000240739"/>
    </source>
</evidence>
<dbReference type="AlphaFoldDB" id="A0A2T4UCK2"/>
<name>A0A2T4UCK2_9ACTN</name>
<keyword evidence="4" id="KW-0862">Zinc</keyword>
<dbReference type="InterPro" id="IPR001261">
    <property type="entry name" value="ArgE/DapE_CS"/>
</dbReference>
<dbReference type="InterPro" id="IPR036264">
    <property type="entry name" value="Bact_exopeptidase_dim_dom"/>
</dbReference>
<dbReference type="Pfam" id="PF07687">
    <property type="entry name" value="M20_dimer"/>
    <property type="match status" value="1"/>
</dbReference>
<dbReference type="InterPro" id="IPR011650">
    <property type="entry name" value="Peptidase_M20_dimer"/>
</dbReference>
<keyword evidence="8" id="KW-1185">Reference proteome</keyword>
<evidence type="ECO:0000256" key="4">
    <source>
        <dbReference type="ARBA" id="ARBA00022833"/>
    </source>
</evidence>
<evidence type="ECO:0000256" key="1">
    <source>
        <dbReference type="ARBA" id="ARBA00001947"/>
    </source>
</evidence>
<dbReference type="OrthoDB" id="7055905at2"/>
<dbReference type="GO" id="GO:0009014">
    <property type="term" value="F:succinyl-diaminopimelate desuccinylase activity"/>
    <property type="evidence" value="ECO:0007669"/>
    <property type="project" value="UniProtKB-UniRule"/>
</dbReference>
<dbReference type="InterPro" id="IPR050072">
    <property type="entry name" value="Peptidase_M20A"/>
</dbReference>